<dbReference type="AlphaFoldDB" id="A0AAD9NU00"/>
<keyword evidence="2" id="KW-1185">Reference proteome</keyword>
<comment type="caution">
    <text evidence="1">The sequence shown here is derived from an EMBL/GenBank/DDBJ whole genome shotgun (WGS) entry which is preliminary data.</text>
</comment>
<gene>
    <name evidence="1" type="ORF">NP493_434g01056</name>
</gene>
<reference evidence="1" key="1">
    <citation type="journal article" date="2023" name="Mol. Biol. Evol.">
        <title>Third-Generation Sequencing Reveals the Adaptive Role of the Epigenome in Three Deep-Sea Polychaetes.</title>
        <authorList>
            <person name="Perez M."/>
            <person name="Aroh O."/>
            <person name="Sun Y."/>
            <person name="Lan Y."/>
            <person name="Juniper S.K."/>
            <person name="Young C.R."/>
            <person name="Angers B."/>
            <person name="Qian P.Y."/>
        </authorList>
    </citation>
    <scope>NUCLEOTIDE SEQUENCE</scope>
    <source>
        <strain evidence="1">R07B-5</strain>
    </source>
</reference>
<proteinExistence type="predicted"/>
<evidence type="ECO:0000313" key="2">
    <source>
        <dbReference type="Proteomes" id="UP001209878"/>
    </source>
</evidence>
<sequence length="288" mass="33070">METHWVRECRIDRRRSTKWRSTPARNQILESTLEQGAIVVFLLGAPSVNSVMLSQVGRLFAVAFVPFNGSSDSVLVTSDADIWPVKAATYDLPSGRTSIVSINAFCCGYFRHNGTAYRLLPMSNFVANVTTWRKLIRRHTVLPSCARDILTYAESMFGATARNSVKKGGNVGWYMDQHMMSMWVDDWQRHFGNGSVAYVRRECGKDRIDRSRWAPRTLHGAIDAHLLLKSHEERTWKRVRPLLNLLYGNKSSEFRWCERYQRLFLKLISKKTSLTTKTTDAVPLLKKH</sequence>
<name>A0AAD9NU00_RIDPI</name>
<organism evidence="1 2">
    <name type="scientific">Ridgeia piscesae</name>
    <name type="common">Tubeworm</name>
    <dbReference type="NCBI Taxonomy" id="27915"/>
    <lineage>
        <taxon>Eukaryota</taxon>
        <taxon>Metazoa</taxon>
        <taxon>Spiralia</taxon>
        <taxon>Lophotrochozoa</taxon>
        <taxon>Annelida</taxon>
        <taxon>Polychaeta</taxon>
        <taxon>Sedentaria</taxon>
        <taxon>Canalipalpata</taxon>
        <taxon>Sabellida</taxon>
        <taxon>Siboglinidae</taxon>
        <taxon>Ridgeia</taxon>
    </lineage>
</organism>
<evidence type="ECO:0000313" key="1">
    <source>
        <dbReference type="EMBL" id="KAK2180641.1"/>
    </source>
</evidence>
<dbReference type="Proteomes" id="UP001209878">
    <property type="component" value="Unassembled WGS sequence"/>
</dbReference>
<protein>
    <submittedName>
        <fullName evidence="1">Uncharacterized protein</fullName>
    </submittedName>
</protein>
<accession>A0AAD9NU00</accession>
<dbReference type="EMBL" id="JAODUO010000434">
    <property type="protein sequence ID" value="KAK2180641.1"/>
    <property type="molecule type" value="Genomic_DNA"/>
</dbReference>